<evidence type="ECO:0000313" key="7">
    <source>
        <dbReference type="EMBL" id="CAD8067883.1"/>
    </source>
</evidence>
<sequence>MARTKEGKAISKKSIAKKGEEQMKSKKSKRYRPGTIALKEIRKYQDSSNLLIRKLPFQRLVRELAGFSEKEMRFQSSAILALQEATEAFIVNMLEDSVICAHHARRITVMQRDINLARRIRADNF</sequence>
<dbReference type="Proteomes" id="UP000692954">
    <property type="component" value="Unassembled WGS sequence"/>
</dbReference>
<gene>
    <name evidence="7" type="ORF">PSON_ATCC_30995.1.T0230263</name>
</gene>
<keyword evidence="4" id="KW-0539">Nucleus</keyword>
<evidence type="ECO:0000313" key="8">
    <source>
        <dbReference type="Proteomes" id="UP000692954"/>
    </source>
</evidence>
<keyword evidence="3" id="KW-0238">DNA-binding</keyword>
<dbReference type="OrthoDB" id="842664at2759"/>
<comment type="similarity">
    <text evidence="2">Belongs to the histone H3 family.</text>
</comment>
<evidence type="ECO:0000256" key="4">
    <source>
        <dbReference type="ARBA" id="ARBA00023242"/>
    </source>
</evidence>
<dbReference type="InterPro" id="IPR007125">
    <property type="entry name" value="H2A/H2B/H3"/>
</dbReference>
<dbReference type="PANTHER" id="PTHR45810:SF1">
    <property type="entry name" value="HISTONE H3-LIKE CENTROMERIC PROTEIN A"/>
    <property type="match status" value="1"/>
</dbReference>
<comment type="subcellular location">
    <subcellularLocation>
        <location evidence="1">Nucleus</location>
    </subcellularLocation>
</comment>
<dbReference type="GO" id="GO:0030527">
    <property type="term" value="F:structural constituent of chromatin"/>
    <property type="evidence" value="ECO:0007669"/>
    <property type="project" value="InterPro"/>
</dbReference>
<feature type="domain" description="Core Histone H2A/H2B/H3" evidence="6">
    <location>
        <begin position="33"/>
        <end position="120"/>
    </location>
</feature>
<evidence type="ECO:0000256" key="2">
    <source>
        <dbReference type="ARBA" id="ARBA00010343"/>
    </source>
</evidence>
<dbReference type="GO" id="GO:0000786">
    <property type="term" value="C:nucleosome"/>
    <property type="evidence" value="ECO:0007669"/>
    <property type="project" value="InterPro"/>
</dbReference>
<comment type="caution">
    <text evidence="7">The sequence shown here is derived from an EMBL/GenBank/DDBJ whole genome shotgun (WGS) entry which is preliminary data.</text>
</comment>
<accession>A0A8S1LQZ1</accession>
<evidence type="ECO:0000256" key="5">
    <source>
        <dbReference type="SAM" id="MobiDB-lite"/>
    </source>
</evidence>
<dbReference type="PANTHER" id="PTHR45810">
    <property type="entry name" value="HISTONE H3.2"/>
    <property type="match status" value="1"/>
</dbReference>
<dbReference type="SMART" id="SM00428">
    <property type="entry name" value="H3"/>
    <property type="match status" value="1"/>
</dbReference>
<dbReference type="GO" id="GO:0005634">
    <property type="term" value="C:nucleus"/>
    <property type="evidence" value="ECO:0007669"/>
    <property type="project" value="UniProtKB-SubCell"/>
</dbReference>
<dbReference type="FunFam" id="1.10.20.10:FF:000088">
    <property type="entry name" value="Histone H3-like centromeric protein CSE4"/>
    <property type="match status" value="1"/>
</dbReference>
<reference evidence="7" key="1">
    <citation type="submission" date="2021-01" db="EMBL/GenBank/DDBJ databases">
        <authorList>
            <consortium name="Genoscope - CEA"/>
            <person name="William W."/>
        </authorList>
    </citation>
    <scope>NUCLEOTIDE SEQUENCE</scope>
</reference>
<dbReference type="CDD" id="cd22911">
    <property type="entry name" value="HFD_H3"/>
    <property type="match status" value="1"/>
</dbReference>
<dbReference type="GO" id="GO:0003677">
    <property type="term" value="F:DNA binding"/>
    <property type="evidence" value="ECO:0007669"/>
    <property type="project" value="UniProtKB-KW"/>
</dbReference>
<dbReference type="EMBL" id="CAJJDN010000023">
    <property type="protein sequence ID" value="CAD8067883.1"/>
    <property type="molecule type" value="Genomic_DNA"/>
</dbReference>
<evidence type="ECO:0000256" key="3">
    <source>
        <dbReference type="ARBA" id="ARBA00023125"/>
    </source>
</evidence>
<name>A0A8S1LQZ1_9CILI</name>
<keyword evidence="8" id="KW-1185">Reference proteome</keyword>
<organism evidence="7 8">
    <name type="scientific">Paramecium sonneborni</name>
    <dbReference type="NCBI Taxonomy" id="65129"/>
    <lineage>
        <taxon>Eukaryota</taxon>
        <taxon>Sar</taxon>
        <taxon>Alveolata</taxon>
        <taxon>Ciliophora</taxon>
        <taxon>Intramacronucleata</taxon>
        <taxon>Oligohymenophorea</taxon>
        <taxon>Peniculida</taxon>
        <taxon>Parameciidae</taxon>
        <taxon>Paramecium</taxon>
    </lineage>
</organism>
<evidence type="ECO:0000259" key="6">
    <source>
        <dbReference type="Pfam" id="PF00125"/>
    </source>
</evidence>
<dbReference type="AlphaFoldDB" id="A0A8S1LQZ1"/>
<proteinExistence type="inferred from homology"/>
<dbReference type="Pfam" id="PF00125">
    <property type="entry name" value="Histone"/>
    <property type="match status" value="1"/>
</dbReference>
<dbReference type="InterPro" id="IPR000164">
    <property type="entry name" value="Histone_H3/CENP-A"/>
</dbReference>
<evidence type="ECO:0000256" key="1">
    <source>
        <dbReference type="ARBA" id="ARBA00004123"/>
    </source>
</evidence>
<protein>
    <recommendedName>
        <fullName evidence="6">Core Histone H2A/H2B/H3 domain-containing protein</fullName>
    </recommendedName>
</protein>
<feature type="region of interest" description="Disordered" evidence="5">
    <location>
        <begin position="1"/>
        <end position="31"/>
    </location>
</feature>